<evidence type="ECO:0000313" key="1">
    <source>
        <dbReference type="EMBL" id="MFD0285362.1"/>
    </source>
</evidence>
<dbReference type="Proteomes" id="UP001596957">
    <property type="component" value="Unassembled WGS sequence"/>
</dbReference>
<reference evidence="2" key="1">
    <citation type="journal article" date="2019" name="Int. J. Syst. Evol. Microbiol.">
        <title>The Global Catalogue of Microorganisms (GCM) 10K type strain sequencing project: providing services to taxonomists for standard genome sequencing and annotation.</title>
        <authorList>
            <consortium name="The Broad Institute Genomics Platform"/>
            <consortium name="The Broad Institute Genome Sequencing Center for Infectious Disease"/>
            <person name="Wu L."/>
            <person name="Ma J."/>
        </authorList>
    </citation>
    <scope>NUCLEOTIDE SEQUENCE [LARGE SCALE GENOMIC DNA]</scope>
    <source>
        <strain evidence="2">CGMCC 4.7198</strain>
    </source>
</reference>
<organism evidence="1 2">
    <name type="scientific">Streptomyces lutosisoli</name>
    <dbReference type="NCBI Taxonomy" id="2665721"/>
    <lineage>
        <taxon>Bacteria</taxon>
        <taxon>Bacillati</taxon>
        <taxon>Actinomycetota</taxon>
        <taxon>Actinomycetes</taxon>
        <taxon>Kitasatosporales</taxon>
        <taxon>Streptomycetaceae</taxon>
        <taxon>Streptomyces</taxon>
    </lineage>
</organism>
<dbReference type="EMBL" id="JBHTEC010000001">
    <property type="protein sequence ID" value="MFD0285362.1"/>
    <property type="molecule type" value="Genomic_DNA"/>
</dbReference>
<keyword evidence="2" id="KW-1185">Reference proteome</keyword>
<gene>
    <name evidence="1" type="ORF">ACFQZP_27490</name>
</gene>
<sequence length="111" mass="11867">MTDVCAVEFPGASPNVDRLGDFHDPLSWGCIAHAGLLGAFQLSETLLERQTGRDVVYHADVSPSAYGYTYADGSPIALGELCTKTHATSAVDRLLDVHNAHSSVECYRSVA</sequence>
<name>A0ABW2VN18_9ACTN</name>
<dbReference type="RefSeq" id="WP_381261136.1">
    <property type="nucleotide sequence ID" value="NZ_JBHTBI010000048.1"/>
</dbReference>
<proteinExistence type="predicted"/>
<protein>
    <submittedName>
        <fullName evidence="1">Uncharacterized protein</fullName>
    </submittedName>
</protein>
<comment type="caution">
    <text evidence="1">The sequence shown here is derived from an EMBL/GenBank/DDBJ whole genome shotgun (WGS) entry which is preliminary data.</text>
</comment>
<accession>A0ABW2VN18</accession>
<evidence type="ECO:0000313" key="2">
    <source>
        <dbReference type="Proteomes" id="UP001596957"/>
    </source>
</evidence>